<name>F8Q1F9_SERL3</name>
<dbReference type="InterPro" id="IPR056024">
    <property type="entry name" value="DUF7605"/>
</dbReference>
<accession>F8Q1F9</accession>
<dbReference type="AlphaFoldDB" id="F8Q1F9"/>
<dbReference type="OrthoDB" id="3598281at2759"/>
<dbReference type="Proteomes" id="UP000008063">
    <property type="component" value="Unassembled WGS sequence"/>
</dbReference>
<proteinExistence type="predicted"/>
<protein>
    <recommendedName>
        <fullName evidence="1">DUF7605 domain-containing protein</fullName>
    </recommendedName>
</protein>
<feature type="domain" description="DUF7605" evidence="1">
    <location>
        <begin position="23"/>
        <end position="165"/>
    </location>
</feature>
<evidence type="ECO:0000313" key="3">
    <source>
        <dbReference type="Proteomes" id="UP000008063"/>
    </source>
</evidence>
<reference evidence="3" key="1">
    <citation type="journal article" date="2011" name="Science">
        <title>The plant cell wall-decomposing machinery underlies the functional diversity of forest fungi.</title>
        <authorList>
            <person name="Eastwood D.C."/>
            <person name="Floudas D."/>
            <person name="Binder M."/>
            <person name="Majcherczyk A."/>
            <person name="Schneider P."/>
            <person name="Aerts A."/>
            <person name="Asiegbu F.O."/>
            <person name="Baker S.E."/>
            <person name="Barry K."/>
            <person name="Bendiksby M."/>
            <person name="Blumentritt M."/>
            <person name="Coutinho P.M."/>
            <person name="Cullen D."/>
            <person name="de Vries R.P."/>
            <person name="Gathman A."/>
            <person name="Goodell B."/>
            <person name="Henrissat B."/>
            <person name="Ihrmark K."/>
            <person name="Kauserud H."/>
            <person name="Kohler A."/>
            <person name="LaButti K."/>
            <person name="Lapidus A."/>
            <person name="Lavin J.L."/>
            <person name="Lee Y.-H."/>
            <person name="Lindquist E."/>
            <person name="Lilly W."/>
            <person name="Lucas S."/>
            <person name="Morin E."/>
            <person name="Murat C."/>
            <person name="Oguiza J.A."/>
            <person name="Park J."/>
            <person name="Pisabarro A.G."/>
            <person name="Riley R."/>
            <person name="Rosling A."/>
            <person name="Salamov A."/>
            <person name="Schmidt O."/>
            <person name="Schmutz J."/>
            <person name="Skrede I."/>
            <person name="Stenlid J."/>
            <person name="Wiebenga A."/>
            <person name="Xie X."/>
            <person name="Kuees U."/>
            <person name="Hibbett D.S."/>
            <person name="Hoffmeister D."/>
            <person name="Hoegberg N."/>
            <person name="Martin F."/>
            <person name="Grigoriev I.V."/>
            <person name="Watkinson S.C."/>
        </authorList>
    </citation>
    <scope>NUCLEOTIDE SEQUENCE [LARGE SCALE GENOMIC DNA]</scope>
    <source>
        <strain evidence="3">strain S7.3</strain>
    </source>
</reference>
<dbReference type="InParanoid" id="F8Q1F9"/>
<organism evidence="3">
    <name type="scientific">Serpula lacrymans var. lacrymans (strain S7.3)</name>
    <name type="common">Dry rot fungus</name>
    <dbReference type="NCBI Taxonomy" id="936435"/>
    <lineage>
        <taxon>Eukaryota</taxon>
        <taxon>Fungi</taxon>
        <taxon>Dikarya</taxon>
        <taxon>Basidiomycota</taxon>
        <taxon>Agaricomycotina</taxon>
        <taxon>Agaricomycetes</taxon>
        <taxon>Agaricomycetidae</taxon>
        <taxon>Boletales</taxon>
        <taxon>Coniophorineae</taxon>
        <taxon>Serpulaceae</taxon>
        <taxon>Serpula</taxon>
    </lineage>
</organism>
<sequence length="173" mass="19850">MAAHSTALKSVDVVNNLGSDKRYNTYSAIMRRHGEWRNIDFNRALTKDIFSNDLLVKWNTIVNHNVPMHLETLTLKLSENFDNTLKKICNRAPKSIHSQITKSSDLIQNTIKPSLNTAHRGYLTSLSTAQRDFSSAVRSQFQAELEDHYDKVSKEHGSGMFGRMKVQNMQRRK</sequence>
<keyword evidence="3" id="KW-1185">Reference proteome</keyword>
<dbReference type="EMBL" id="GL945481">
    <property type="protein sequence ID" value="EGN98137.1"/>
    <property type="molecule type" value="Genomic_DNA"/>
</dbReference>
<dbReference type="PANTHER" id="PTHR36681">
    <property type="entry name" value="NUCLEAR GTPASE, GERMINAL CENTER-ASSOCIATED, TANDEM DUPLICATE 3"/>
    <property type="match status" value="1"/>
</dbReference>
<evidence type="ECO:0000259" key="1">
    <source>
        <dbReference type="Pfam" id="PF24564"/>
    </source>
</evidence>
<gene>
    <name evidence="2" type="ORF">SERLA73DRAFT_138423</name>
</gene>
<dbReference type="HOGENOM" id="CLU_1548551_0_0_1"/>
<evidence type="ECO:0000313" key="2">
    <source>
        <dbReference type="EMBL" id="EGN98137.1"/>
    </source>
</evidence>
<dbReference type="Pfam" id="PF24564">
    <property type="entry name" value="DUF7605"/>
    <property type="match status" value="1"/>
</dbReference>
<dbReference type="PANTHER" id="PTHR36681:SF3">
    <property type="entry name" value="NUCLEAR GTPASE, GERMINAL CENTER-ASSOCIATED, TANDEM DUPLICATE 3"/>
    <property type="match status" value="1"/>
</dbReference>